<comment type="caution">
    <text evidence="2">The sequence shown here is derived from an EMBL/GenBank/DDBJ whole genome shotgun (WGS) entry which is preliminary data.</text>
</comment>
<dbReference type="EMBL" id="JAKLTR010000038">
    <property type="protein sequence ID" value="MCG2618172.1"/>
    <property type="molecule type" value="Genomic_DNA"/>
</dbReference>
<accession>A0ABS9L0K8</accession>
<dbReference type="Gene3D" id="3.10.310.50">
    <property type="match status" value="1"/>
</dbReference>
<evidence type="ECO:0000313" key="3">
    <source>
        <dbReference type="Proteomes" id="UP001165367"/>
    </source>
</evidence>
<sequence length="152" mass="17706">MFSLFRRKKVFFTEEERSRIIDAVRRAETSTSGEVRVYVESRCPYMDAIDRAGELFFHLEMDETAQHNAVLVYVALKDRQLAVFGDQGIHEKVGSDYWNREVEVMIRNFNKEDYAEGLSQCILDIGQALQLHFPYDKSTDKNELPDDIVFGK</sequence>
<feature type="domain" description="TPM" evidence="1">
    <location>
        <begin position="11"/>
        <end position="127"/>
    </location>
</feature>
<dbReference type="InterPro" id="IPR007621">
    <property type="entry name" value="TPM_dom"/>
</dbReference>
<dbReference type="Pfam" id="PF04536">
    <property type="entry name" value="TPM_phosphatase"/>
    <property type="match status" value="1"/>
</dbReference>
<protein>
    <submittedName>
        <fullName evidence="2">TPM domain-containing protein</fullName>
    </submittedName>
</protein>
<proteinExistence type="predicted"/>
<evidence type="ECO:0000313" key="2">
    <source>
        <dbReference type="EMBL" id="MCG2618172.1"/>
    </source>
</evidence>
<dbReference type="PANTHER" id="PTHR30373">
    <property type="entry name" value="UPF0603 PROTEIN YGCG"/>
    <property type="match status" value="1"/>
</dbReference>
<dbReference type="Proteomes" id="UP001165367">
    <property type="component" value="Unassembled WGS sequence"/>
</dbReference>
<dbReference type="RefSeq" id="WP_237877404.1">
    <property type="nucleotide sequence ID" value="NZ_JAKLTR010000038.1"/>
</dbReference>
<evidence type="ECO:0000259" key="1">
    <source>
        <dbReference type="Pfam" id="PF04536"/>
    </source>
</evidence>
<keyword evidence="3" id="KW-1185">Reference proteome</keyword>
<name>A0ABS9L0K8_9BACT</name>
<organism evidence="2 3">
    <name type="scientific">Terrimonas ginsenosidimutans</name>
    <dbReference type="NCBI Taxonomy" id="2908004"/>
    <lineage>
        <taxon>Bacteria</taxon>
        <taxon>Pseudomonadati</taxon>
        <taxon>Bacteroidota</taxon>
        <taxon>Chitinophagia</taxon>
        <taxon>Chitinophagales</taxon>
        <taxon>Chitinophagaceae</taxon>
        <taxon>Terrimonas</taxon>
    </lineage>
</organism>
<gene>
    <name evidence="2" type="ORF">LZZ85_27980</name>
</gene>
<dbReference type="PANTHER" id="PTHR30373:SF8">
    <property type="entry name" value="BLL7265 PROTEIN"/>
    <property type="match status" value="1"/>
</dbReference>
<reference evidence="2" key="1">
    <citation type="submission" date="2022-01" db="EMBL/GenBank/DDBJ databases">
        <authorList>
            <person name="Jo J.-H."/>
            <person name="Im W.-T."/>
        </authorList>
    </citation>
    <scope>NUCLEOTIDE SEQUENCE</scope>
    <source>
        <strain evidence="2">NA20</strain>
    </source>
</reference>